<evidence type="ECO:0000313" key="6">
    <source>
        <dbReference type="EMBL" id="GFG60355.1"/>
    </source>
</evidence>
<feature type="domain" description="HTH tetR-type" evidence="5">
    <location>
        <begin position="9"/>
        <end position="69"/>
    </location>
</feature>
<keyword evidence="7" id="KW-1185">Reference proteome</keyword>
<organism evidence="6 7">
    <name type="scientific">Mycolicibacterium murale</name>
    <dbReference type="NCBI Taxonomy" id="182220"/>
    <lineage>
        <taxon>Bacteria</taxon>
        <taxon>Bacillati</taxon>
        <taxon>Actinomycetota</taxon>
        <taxon>Actinomycetes</taxon>
        <taxon>Mycobacteriales</taxon>
        <taxon>Mycobacteriaceae</taxon>
        <taxon>Mycolicibacterium</taxon>
    </lineage>
</organism>
<proteinExistence type="predicted"/>
<dbReference type="GO" id="GO:0003700">
    <property type="term" value="F:DNA-binding transcription factor activity"/>
    <property type="evidence" value="ECO:0007669"/>
    <property type="project" value="TreeGrafter"/>
</dbReference>
<evidence type="ECO:0000259" key="5">
    <source>
        <dbReference type="PROSITE" id="PS50977"/>
    </source>
</evidence>
<dbReference type="InterPro" id="IPR001647">
    <property type="entry name" value="HTH_TetR"/>
</dbReference>
<keyword evidence="3" id="KW-0804">Transcription</keyword>
<evidence type="ECO:0000256" key="3">
    <source>
        <dbReference type="ARBA" id="ARBA00023163"/>
    </source>
</evidence>
<dbReference type="AlphaFoldDB" id="A0A7I9WRG7"/>
<dbReference type="EMBL" id="BLKT01000003">
    <property type="protein sequence ID" value="GFG60355.1"/>
    <property type="molecule type" value="Genomic_DNA"/>
</dbReference>
<dbReference type="PANTHER" id="PTHR30055">
    <property type="entry name" value="HTH-TYPE TRANSCRIPTIONAL REGULATOR RUTR"/>
    <property type="match status" value="1"/>
</dbReference>
<keyword evidence="1" id="KW-0805">Transcription regulation</keyword>
<feature type="DNA-binding region" description="H-T-H motif" evidence="4">
    <location>
        <begin position="32"/>
        <end position="51"/>
    </location>
</feature>
<dbReference type="PANTHER" id="PTHR30055:SF220">
    <property type="entry name" value="TETR-FAMILY REGULATORY PROTEIN"/>
    <property type="match status" value="1"/>
</dbReference>
<protein>
    <submittedName>
        <fullName evidence="6">TetR family transcriptional regulator</fullName>
    </submittedName>
</protein>
<evidence type="ECO:0000256" key="1">
    <source>
        <dbReference type="ARBA" id="ARBA00023015"/>
    </source>
</evidence>
<gene>
    <name evidence="6" type="ORF">MMUR_44910</name>
</gene>
<dbReference type="PROSITE" id="PS50977">
    <property type="entry name" value="HTH_TETR_2"/>
    <property type="match status" value="1"/>
</dbReference>
<dbReference type="Pfam" id="PF00440">
    <property type="entry name" value="TetR_N"/>
    <property type="match status" value="1"/>
</dbReference>
<reference evidence="6 7" key="1">
    <citation type="journal article" date="2019" name="Emerg. Microbes Infect.">
        <title>Comprehensive subspecies identification of 175 nontuberculous mycobacteria species based on 7547 genomic profiles.</title>
        <authorList>
            <person name="Matsumoto Y."/>
            <person name="Kinjo T."/>
            <person name="Motooka D."/>
            <person name="Nabeya D."/>
            <person name="Jung N."/>
            <person name="Uechi K."/>
            <person name="Horii T."/>
            <person name="Iida T."/>
            <person name="Fujita J."/>
            <person name="Nakamura S."/>
        </authorList>
    </citation>
    <scope>NUCLEOTIDE SEQUENCE [LARGE SCALE GENOMIC DNA]</scope>
    <source>
        <strain evidence="6 7">JCM 13392</strain>
    </source>
</reference>
<evidence type="ECO:0000256" key="2">
    <source>
        <dbReference type="ARBA" id="ARBA00023125"/>
    </source>
</evidence>
<dbReference type="InterPro" id="IPR025996">
    <property type="entry name" value="MT1864/Rv1816-like_C"/>
</dbReference>
<accession>A0A7I9WRG7</accession>
<dbReference type="InterPro" id="IPR036271">
    <property type="entry name" value="Tet_transcr_reg_TetR-rel_C_sf"/>
</dbReference>
<dbReference type="SUPFAM" id="SSF48498">
    <property type="entry name" value="Tetracyclin repressor-like, C-terminal domain"/>
    <property type="match status" value="1"/>
</dbReference>
<sequence length="199" mass="21152">MARSTYHHGDLRAALIDAGLEMVAANGIAALSVADAAKRAGVSAAAPYRHFPNRKAFLAAVTTAAAQEFGAEVQAAVDKVAGDDPLDLMEATAQAYVRFVIRRRIGWDVIFGNDVRDLPDADLAVTRSLSDAFLAPALEVTAGDVRAALRLVEHEIAACHGYASLYLAGMFDPKYPEVDRAATQAGLITRALAEAARFR</sequence>
<dbReference type="Proteomes" id="UP000465241">
    <property type="component" value="Unassembled WGS sequence"/>
</dbReference>
<dbReference type="InterPro" id="IPR009057">
    <property type="entry name" value="Homeodomain-like_sf"/>
</dbReference>
<dbReference type="Pfam" id="PF13305">
    <property type="entry name" value="TetR_C_33"/>
    <property type="match status" value="1"/>
</dbReference>
<keyword evidence="2 4" id="KW-0238">DNA-binding</keyword>
<dbReference type="SUPFAM" id="SSF46689">
    <property type="entry name" value="Homeodomain-like"/>
    <property type="match status" value="1"/>
</dbReference>
<dbReference type="Gene3D" id="1.10.357.10">
    <property type="entry name" value="Tetracycline Repressor, domain 2"/>
    <property type="match status" value="1"/>
</dbReference>
<evidence type="ECO:0000313" key="7">
    <source>
        <dbReference type="Proteomes" id="UP000465241"/>
    </source>
</evidence>
<dbReference type="RefSeq" id="WP_068916457.1">
    <property type="nucleotide sequence ID" value="NZ_BAAAMC010000034.1"/>
</dbReference>
<dbReference type="InterPro" id="IPR050109">
    <property type="entry name" value="HTH-type_TetR-like_transc_reg"/>
</dbReference>
<dbReference type="GO" id="GO:0000976">
    <property type="term" value="F:transcription cis-regulatory region binding"/>
    <property type="evidence" value="ECO:0007669"/>
    <property type="project" value="TreeGrafter"/>
</dbReference>
<name>A0A7I9WRG7_9MYCO</name>
<dbReference type="PRINTS" id="PR00455">
    <property type="entry name" value="HTHTETR"/>
</dbReference>
<evidence type="ECO:0000256" key="4">
    <source>
        <dbReference type="PROSITE-ProRule" id="PRU00335"/>
    </source>
</evidence>
<comment type="caution">
    <text evidence="6">The sequence shown here is derived from an EMBL/GenBank/DDBJ whole genome shotgun (WGS) entry which is preliminary data.</text>
</comment>